<proteinExistence type="predicted"/>
<dbReference type="RefSeq" id="WP_380929647.1">
    <property type="nucleotide sequence ID" value="NZ_JBHUGS010000002.1"/>
</dbReference>
<protein>
    <recommendedName>
        <fullName evidence="3">Phage shock protein B</fullName>
    </recommendedName>
</protein>
<dbReference type="EMBL" id="JBHUGS010000002">
    <property type="protein sequence ID" value="MFD1951169.1"/>
    <property type="molecule type" value="Genomic_DNA"/>
</dbReference>
<accession>A0ABW4U0N1</accession>
<evidence type="ECO:0008006" key="3">
    <source>
        <dbReference type="Google" id="ProtNLM"/>
    </source>
</evidence>
<comment type="caution">
    <text evidence="1">The sequence shown here is derived from an EMBL/GenBank/DDBJ whole genome shotgun (WGS) entry which is preliminary data.</text>
</comment>
<organism evidence="1 2">
    <name type="scientific">Sphingomonas arantia</name>
    <dbReference type="NCBI Taxonomy" id="1460676"/>
    <lineage>
        <taxon>Bacteria</taxon>
        <taxon>Pseudomonadati</taxon>
        <taxon>Pseudomonadota</taxon>
        <taxon>Alphaproteobacteria</taxon>
        <taxon>Sphingomonadales</taxon>
        <taxon>Sphingomonadaceae</taxon>
        <taxon>Sphingomonas</taxon>
    </lineage>
</organism>
<dbReference type="Proteomes" id="UP001597400">
    <property type="component" value="Unassembled WGS sequence"/>
</dbReference>
<gene>
    <name evidence="1" type="ORF">ACFSGX_10365</name>
</gene>
<sequence length="85" mass="9324">MGGGQMMVVLIVLIACIAGVMKAKYQTRSSGTDAAAPQDRIDTQLLADEVRRLRDRVAVLERIATDGEGPSKLDREIEALRLKDR</sequence>
<evidence type="ECO:0000313" key="2">
    <source>
        <dbReference type="Proteomes" id="UP001597400"/>
    </source>
</evidence>
<name>A0ABW4U0N1_9SPHN</name>
<reference evidence="2" key="1">
    <citation type="journal article" date="2019" name="Int. J. Syst. Evol. Microbiol.">
        <title>The Global Catalogue of Microorganisms (GCM) 10K type strain sequencing project: providing services to taxonomists for standard genome sequencing and annotation.</title>
        <authorList>
            <consortium name="The Broad Institute Genomics Platform"/>
            <consortium name="The Broad Institute Genome Sequencing Center for Infectious Disease"/>
            <person name="Wu L."/>
            <person name="Ma J."/>
        </authorList>
    </citation>
    <scope>NUCLEOTIDE SEQUENCE [LARGE SCALE GENOMIC DNA]</scope>
    <source>
        <strain evidence="2">CGMCC 1.12702</strain>
    </source>
</reference>
<keyword evidence="2" id="KW-1185">Reference proteome</keyword>
<evidence type="ECO:0000313" key="1">
    <source>
        <dbReference type="EMBL" id="MFD1951169.1"/>
    </source>
</evidence>